<name>A0A1D1W4K1_RAMVA</name>
<keyword evidence="3" id="KW-1185">Reference proteome</keyword>
<dbReference type="Proteomes" id="UP000186922">
    <property type="component" value="Unassembled WGS sequence"/>
</dbReference>
<evidence type="ECO:0000313" key="3">
    <source>
        <dbReference type="Proteomes" id="UP000186922"/>
    </source>
</evidence>
<accession>A0A1D1W4K1</accession>
<evidence type="ECO:0000313" key="2">
    <source>
        <dbReference type="EMBL" id="GAV07713.1"/>
    </source>
</evidence>
<protein>
    <submittedName>
        <fullName evidence="2">Uncharacterized protein</fullName>
    </submittedName>
</protein>
<proteinExistence type="predicted"/>
<feature type="region of interest" description="Disordered" evidence="1">
    <location>
        <begin position="134"/>
        <end position="155"/>
    </location>
</feature>
<evidence type="ECO:0000256" key="1">
    <source>
        <dbReference type="SAM" id="MobiDB-lite"/>
    </source>
</evidence>
<dbReference type="EMBL" id="BDGG01000015">
    <property type="protein sequence ID" value="GAV07713.1"/>
    <property type="molecule type" value="Genomic_DNA"/>
</dbReference>
<dbReference type="AlphaFoldDB" id="A0A1D1W4K1"/>
<organism evidence="2 3">
    <name type="scientific">Ramazzottius varieornatus</name>
    <name type="common">Water bear</name>
    <name type="synonym">Tardigrade</name>
    <dbReference type="NCBI Taxonomy" id="947166"/>
    <lineage>
        <taxon>Eukaryota</taxon>
        <taxon>Metazoa</taxon>
        <taxon>Ecdysozoa</taxon>
        <taxon>Tardigrada</taxon>
        <taxon>Eutardigrada</taxon>
        <taxon>Parachela</taxon>
        <taxon>Hypsibioidea</taxon>
        <taxon>Ramazzottiidae</taxon>
        <taxon>Ramazzottius</taxon>
    </lineage>
</organism>
<reference evidence="2 3" key="1">
    <citation type="journal article" date="2016" name="Nat. Commun.">
        <title>Extremotolerant tardigrade genome and improved radiotolerance of human cultured cells by tardigrade-unique protein.</title>
        <authorList>
            <person name="Hashimoto T."/>
            <person name="Horikawa D.D."/>
            <person name="Saito Y."/>
            <person name="Kuwahara H."/>
            <person name="Kozuka-Hata H."/>
            <person name="Shin-I T."/>
            <person name="Minakuchi Y."/>
            <person name="Ohishi K."/>
            <person name="Motoyama A."/>
            <person name="Aizu T."/>
            <person name="Enomoto A."/>
            <person name="Kondo K."/>
            <person name="Tanaka S."/>
            <person name="Hara Y."/>
            <person name="Koshikawa S."/>
            <person name="Sagara H."/>
            <person name="Miura T."/>
            <person name="Yokobori S."/>
            <person name="Miyagawa K."/>
            <person name="Suzuki Y."/>
            <person name="Kubo T."/>
            <person name="Oyama M."/>
            <person name="Kohara Y."/>
            <person name="Fujiyama A."/>
            <person name="Arakawa K."/>
            <person name="Katayama T."/>
            <person name="Toyoda A."/>
            <person name="Kunieda T."/>
        </authorList>
    </citation>
    <scope>NUCLEOTIDE SEQUENCE [LARGE SCALE GENOMIC DNA]</scope>
    <source>
        <strain evidence="2 3">YOKOZUNA-1</strain>
    </source>
</reference>
<sequence length="155" mass="16879">MAMKGQHMVRHLFPTADNFPSIDECAVASAGSSWLDILIIIGSLRGASHSPSFYVDDINLNCLGVGGGDKLSLKPVDRNFDGAHLLVCLGAVLCGRLIYPFFLRCHTWLPGWLDVFESQEEELTHSSWQQSNIARCDNRGSDDPDSGVEGKTTAA</sequence>
<gene>
    <name evidence="2" type="primary">RvY_17521-1</name>
    <name evidence="2" type="synonym">RvY_17521.1</name>
    <name evidence="2" type="ORF">RvY_17521</name>
</gene>
<comment type="caution">
    <text evidence="2">The sequence shown here is derived from an EMBL/GenBank/DDBJ whole genome shotgun (WGS) entry which is preliminary data.</text>
</comment>